<dbReference type="AlphaFoldDB" id="L8H2V7"/>
<feature type="chain" id="PRO_5003990666" description="MRH domain-containing protein" evidence="7">
    <location>
        <begin position="36"/>
        <end position="958"/>
    </location>
</feature>
<feature type="domain" description="MRH" evidence="8">
    <location>
        <begin position="785"/>
        <end position="950"/>
    </location>
</feature>
<dbReference type="Gene3D" id="2.70.130.10">
    <property type="entry name" value="Mannose-6-phosphate receptor binding domain"/>
    <property type="match status" value="1"/>
</dbReference>
<name>L8H2V7_ACACF</name>
<evidence type="ECO:0000256" key="3">
    <source>
        <dbReference type="ARBA" id="ARBA00022475"/>
    </source>
</evidence>
<dbReference type="SUPFAM" id="SSF57184">
    <property type="entry name" value="Growth factor receptor domain"/>
    <property type="match status" value="1"/>
</dbReference>
<evidence type="ECO:0000256" key="4">
    <source>
        <dbReference type="ARBA" id="ARBA00022729"/>
    </source>
</evidence>
<dbReference type="RefSeq" id="XP_004341112.1">
    <property type="nucleotide sequence ID" value="XM_004341064.1"/>
</dbReference>
<sequence>MRDKYRTRSASRLPSALLAWAVLLLSSLYTCSSLGAVPPQHGPLCPFHATSFDDDSDLYFQPQPVNASSLDNACGVSSASCCSSAYLAKVARLQDNISKQLAVNLRVPESVEGKDCQTELNQLRCLPCAADMKGRARLWPPLSDGKPDRRKSGVEDVELELCPDYCARLYSACKEALVVTSGVKVRQHYPSSSVFCRQHFRELFDVRLQTEAGLCYPVAPGCEYASLGRQYTPCVEHSGVECGRGKYLPWGASECSTCAPGTFSSGWPLRLAQWDPRDYLNASLPFVTYCADPKGRRLPPSSSCTGWVVDAEGFVDSGKTAHSRQSALEASLNFIEAGDVTFTFQVSSEAGADVLRFFVDGVMLMDLQSDVTRFTTRTFSVSRGNHLLLWTYAKDEGQSKGLDKAVLSVIEIKGLRYAQDGECSKCPPGTTSQAGAGDCEMCPANYVAAEAGSSACEPCPSDEYALPGSTYCWPRAPCHEHSYHYVYSECVNGSRSKVLEWFQPVICNTSSIDPPLRVDGLPCVTKCPAGEHKPEGSDTCRACADGYYSRSGGRCEACRPGEVALRSLHFKNFTRWEDLPGLSTYCSGRCTSGWLLHDTHAESGHGHGRYAQSTLQLVVQVGPLGGKLTFGFSLVCSERCRFEFASSGRVMGEFFTGDADDKEYSLPQGNYTFTWTFTTHRSGDMPSNDHATIWHGIEIFAQVEGAELCGVVYQGGWYGDGRSWQLHAVPGGDVQPFGGVQLCAMLCRLVQSERVDGVRALSSCPVAGSKCLACGNGVASVDGATNCSISLTYTTTLALPSRPNRAITFDLTALVQRNKPYGPVLGARGIKYYINVGTREVARGPCPPGFGCVVYANGSVASLGYEMSYDDNIIDSLSPDSEATEVSREAAIAEGLRLNFTRGDCGGEVRTTTIAFICDPRAGKGTPEFVHENPACHHQFRWRSLFAARRTSNQTCLL</sequence>
<evidence type="ECO:0000256" key="7">
    <source>
        <dbReference type="SAM" id="SignalP"/>
    </source>
</evidence>
<dbReference type="SMART" id="SM01411">
    <property type="entry name" value="Ephrin_rec_like"/>
    <property type="match status" value="3"/>
</dbReference>
<dbReference type="InterPro" id="IPR044865">
    <property type="entry name" value="MRH_dom"/>
</dbReference>
<comment type="similarity">
    <text evidence="2">Belongs to the ELAPOR family.</text>
</comment>
<protein>
    <recommendedName>
        <fullName evidence="8">MRH domain-containing protein</fullName>
    </recommendedName>
</protein>
<keyword evidence="10" id="KW-1185">Reference proteome</keyword>
<keyword evidence="6" id="KW-0325">Glycoprotein</keyword>
<accession>L8H2V7</accession>
<dbReference type="GO" id="GO:0005537">
    <property type="term" value="F:D-mannose binding"/>
    <property type="evidence" value="ECO:0007669"/>
    <property type="project" value="InterPro"/>
</dbReference>
<evidence type="ECO:0000259" key="8">
    <source>
        <dbReference type="PROSITE" id="PS51914"/>
    </source>
</evidence>
<dbReference type="Gene3D" id="2.10.50.10">
    <property type="entry name" value="Tumor Necrosis Factor Receptor, subunit A, domain 2"/>
    <property type="match status" value="1"/>
</dbReference>
<dbReference type="InterPro" id="IPR009011">
    <property type="entry name" value="Man6P_isomerase_rcpt-bd_dom_sf"/>
</dbReference>
<dbReference type="InterPro" id="IPR011641">
    <property type="entry name" value="Tyr-kin_ephrin_A/B_rcpt-like"/>
</dbReference>
<dbReference type="OMA" id="NTAWEVA"/>
<comment type="subcellular location">
    <subcellularLocation>
        <location evidence="1">Cell membrane</location>
        <topology evidence="1">Single-pass type I membrane protein</topology>
    </subcellularLocation>
</comment>
<keyword evidence="3" id="KW-0472">Membrane</keyword>
<dbReference type="Pfam" id="PF00878">
    <property type="entry name" value="CIMR"/>
    <property type="match status" value="1"/>
</dbReference>
<dbReference type="KEGG" id="acan:ACA1_236060"/>
<feature type="signal peptide" evidence="7">
    <location>
        <begin position="1"/>
        <end position="35"/>
    </location>
</feature>
<dbReference type="InterPro" id="IPR009030">
    <property type="entry name" value="Growth_fac_rcpt_cys_sf"/>
</dbReference>
<evidence type="ECO:0000256" key="1">
    <source>
        <dbReference type="ARBA" id="ARBA00004251"/>
    </source>
</evidence>
<gene>
    <name evidence="9" type="ORF">ACA1_236060</name>
</gene>
<dbReference type="GO" id="GO:0007041">
    <property type="term" value="P:lysosomal transport"/>
    <property type="evidence" value="ECO:0007669"/>
    <property type="project" value="InterPro"/>
</dbReference>
<dbReference type="SUPFAM" id="SSF50911">
    <property type="entry name" value="Mannose 6-phosphate receptor domain"/>
    <property type="match status" value="1"/>
</dbReference>
<keyword evidence="4 7" id="KW-0732">Signal</keyword>
<dbReference type="InterPro" id="IPR000479">
    <property type="entry name" value="CIMR_rpt"/>
</dbReference>
<dbReference type="GO" id="GO:0005886">
    <property type="term" value="C:plasma membrane"/>
    <property type="evidence" value="ECO:0007669"/>
    <property type="project" value="UniProtKB-SubCell"/>
</dbReference>
<dbReference type="GeneID" id="14919818"/>
<dbReference type="Pfam" id="PF07699">
    <property type="entry name" value="Ephrin_rec_like"/>
    <property type="match status" value="1"/>
</dbReference>
<dbReference type="InterPro" id="IPR039181">
    <property type="entry name" value="Elapor1/2"/>
</dbReference>
<dbReference type="OrthoDB" id="439917at2759"/>
<dbReference type="EMBL" id="KB007939">
    <property type="protein sequence ID" value="ELR19048.1"/>
    <property type="molecule type" value="Genomic_DNA"/>
</dbReference>
<dbReference type="GO" id="GO:0038023">
    <property type="term" value="F:signaling receptor activity"/>
    <property type="evidence" value="ECO:0007669"/>
    <property type="project" value="InterPro"/>
</dbReference>
<proteinExistence type="inferred from homology"/>
<dbReference type="Proteomes" id="UP000011083">
    <property type="component" value="Unassembled WGS sequence"/>
</dbReference>
<dbReference type="VEuPathDB" id="AmoebaDB:ACA1_236060"/>
<reference evidence="9 10" key="1">
    <citation type="journal article" date="2013" name="Genome Biol.">
        <title>Genome of Acanthamoeba castellanii highlights extensive lateral gene transfer and early evolution of tyrosine kinase signaling.</title>
        <authorList>
            <person name="Clarke M."/>
            <person name="Lohan A.J."/>
            <person name="Liu B."/>
            <person name="Lagkouvardos I."/>
            <person name="Roy S."/>
            <person name="Zafar N."/>
            <person name="Bertelli C."/>
            <person name="Schilde C."/>
            <person name="Kianianmomeni A."/>
            <person name="Burglin T.R."/>
            <person name="Frech C."/>
            <person name="Turcotte B."/>
            <person name="Kopec K.O."/>
            <person name="Synnott J.M."/>
            <person name="Choo C."/>
            <person name="Paponov I."/>
            <person name="Finkler A."/>
            <person name="Soon Heng Tan C."/>
            <person name="Hutchins A.P."/>
            <person name="Weinmeier T."/>
            <person name="Rattei T."/>
            <person name="Chu J.S."/>
            <person name="Gimenez G."/>
            <person name="Irimia M."/>
            <person name="Rigden D.J."/>
            <person name="Fitzpatrick D.A."/>
            <person name="Lorenzo-Morales J."/>
            <person name="Bateman A."/>
            <person name="Chiu C.H."/>
            <person name="Tang P."/>
            <person name="Hegemann P."/>
            <person name="Fromm H."/>
            <person name="Raoult D."/>
            <person name="Greub G."/>
            <person name="Miranda-Saavedra D."/>
            <person name="Chen N."/>
            <person name="Nash P."/>
            <person name="Ginger M.L."/>
            <person name="Horn M."/>
            <person name="Schaap P."/>
            <person name="Caler L."/>
            <person name="Loftus B."/>
        </authorList>
    </citation>
    <scope>NUCLEOTIDE SEQUENCE [LARGE SCALE GENOMIC DNA]</scope>
    <source>
        <strain evidence="9 10">Neff</strain>
    </source>
</reference>
<dbReference type="PANTHER" id="PTHR22727">
    <property type="entry name" value="PROTEIN CBG13728"/>
    <property type="match status" value="1"/>
</dbReference>
<keyword evidence="5" id="KW-1015">Disulfide bond</keyword>
<keyword evidence="3" id="KW-1003">Cell membrane</keyword>
<evidence type="ECO:0000256" key="2">
    <source>
        <dbReference type="ARBA" id="ARBA00007627"/>
    </source>
</evidence>
<organism evidence="9 10">
    <name type="scientific">Acanthamoeba castellanii (strain ATCC 30010 / Neff)</name>
    <dbReference type="NCBI Taxonomy" id="1257118"/>
    <lineage>
        <taxon>Eukaryota</taxon>
        <taxon>Amoebozoa</taxon>
        <taxon>Discosea</taxon>
        <taxon>Longamoebia</taxon>
        <taxon>Centramoebida</taxon>
        <taxon>Acanthamoebidae</taxon>
        <taxon>Acanthamoeba</taxon>
    </lineage>
</organism>
<evidence type="ECO:0000256" key="6">
    <source>
        <dbReference type="ARBA" id="ARBA00023180"/>
    </source>
</evidence>
<evidence type="ECO:0000313" key="9">
    <source>
        <dbReference type="EMBL" id="ELR19048.1"/>
    </source>
</evidence>
<dbReference type="STRING" id="1257118.L8H2V7"/>
<evidence type="ECO:0000313" key="10">
    <source>
        <dbReference type="Proteomes" id="UP000011083"/>
    </source>
</evidence>
<dbReference type="PANTHER" id="PTHR22727:SF15">
    <property type="entry name" value="MRH DOMAIN-CONTAINING PROTEIN"/>
    <property type="match status" value="1"/>
</dbReference>
<dbReference type="PROSITE" id="PS51914">
    <property type="entry name" value="MRH"/>
    <property type="match status" value="1"/>
</dbReference>
<evidence type="ECO:0000256" key="5">
    <source>
        <dbReference type="ARBA" id="ARBA00023157"/>
    </source>
</evidence>